<sequence length="87" mass="10030">MDHTRDVIKSQLAELKDPMKEIAALDTELNSAAPHKRIELCLDMMEKTSRVNTLREDTQRKIDTMDVHRKKTLAGQLHEITKVLGYN</sequence>
<proteinExistence type="predicted"/>
<organism evidence="1 2">
    <name type="scientific">Penicillium camemberti (strain FM 013)</name>
    <dbReference type="NCBI Taxonomy" id="1429867"/>
    <lineage>
        <taxon>Eukaryota</taxon>
        <taxon>Fungi</taxon>
        <taxon>Dikarya</taxon>
        <taxon>Ascomycota</taxon>
        <taxon>Pezizomycotina</taxon>
        <taxon>Eurotiomycetes</taxon>
        <taxon>Eurotiomycetidae</taxon>
        <taxon>Eurotiales</taxon>
        <taxon>Aspergillaceae</taxon>
        <taxon>Penicillium</taxon>
    </lineage>
</organism>
<evidence type="ECO:0000313" key="2">
    <source>
        <dbReference type="Proteomes" id="UP000053732"/>
    </source>
</evidence>
<accession>A0A0G4PSQ9</accession>
<dbReference type="AlphaFoldDB" id="A0A0G4PSQ9"/>
<reference evidence="1 2" key="1">
    <citation type="journal article" date="2014" name="Nat. Commun.">
        <title>Multiple recent horizontal transfers of a large genomic region in cheese making fungi.</title>
        <authorList>
            <person name="Cheeseman K."/>
            <person name="Ropars J."/>
            <person name="Renault P."/>
            <person name="Dupont J."/>
            <person name="Gouzy J."/>
            <person name="Branca A."/>
            <person name="Abraham A.L."/>
            <person name="Ceppi M."/>
            <person name="Conseiller E."/>
            <person name="Debuchy R."/>
            <person name="Malagnac F."/>
            <person name="Goarin A."/>
            <person name="Silar P."/>
            <person name="Lacoste S."/>
            <person name="Sallet E."/>
            <person name="Bensimon A."/>
            <person name="Giraud T."/>
            <person name="Brygoo Y."/>
        </authorList>
    </citation>
    <scope>NUCLEOTIDE SEQUENCE [LARGE SCALE GENOMIC DNA]</scope>
    <source>
        <strain evidence="2">FM 013</strain>
    </source>
</reference>
<dbReference type="Proteomes" id="UP000053732">
    <property type="component" value="Unassembled WGS sequence"/>
</dbReference>
<gene>
    <name evidence="1" type="ORF">PCAMFM013_S035g000107</name>
</gene>
<keyword evidence="2" id="KW-1185">Reference proteome</keyword>
<evidence type="ECO:0000313" key="1">
    <source>
        <dbReference type="EMBL" id="CRL29412.1"/>
    </source>
</evidence>
<name>A0A0G4PSQ9_PENC3</name>
<dbReference type="EMBL" id="HG793168">
    <property type="protein sequence ID" value="CRL29412.1"/>
    <property type="molecule type" value="Genomic_DNA"/>
</dbReference>
<protein>
    <submittedName>
        <fullName evidence="1">Str. FM013</fullName>
    </submittedName>
</protein>